<reference key="1">
    <citation type="submission" date="2010-11" db="EMBL/GenBank/DDBJ databases">
        <title>The complete genome of Leadbetterella byssophila DSM 17132.</title>
        <authorList>
            <consortium name="US DOE Joint Genome Institute (JGI-PGF)"/>
            <person name="Lucas S."/>
            <person name="Copeland A."/>
            <person name="Lapidus A."/>
            <person name="Glavina del Rio T."/>
            <person name="Dalin E."/>
            <person name="Tice H."/>
            <person name="Bruce D."/>
            <person name="Goodwin L."/>
            <person name="Pitluck S."/>
            <person name="Kyrpides N."/>
            <person name="Mavromatis K."/>
            <person name="Ivanova N."/>
            <person name="Teshima H."/>
            <person name="Brettin T."/>
            <person name="Detter J.C."/>
            <person name="Han C."/>
            <person name="Tapia R."/>
            <person name="Land M."/>
            <person name="Hauser L."/>
            <person name="Markowitz V."/>
            <person name="Cheng J.-F."/>
            <person name="Hugenholtz P."/>
            <person name="Woyke T."/>
            <person name="Wu D."/>
            <person name="Tindall B."/>
            <person name="Pomrenke H.G."/>
            <person name="Brambilla E."/>
            <person name="Klenk H.-P."/>
            <person name="Eisen J.A."/>
        </authorList>
    </citation>
    <scope>NUCLEOTIDE SEQUENCE [LARGE SCALE GENOMIC DNA]</scope>
    <source>
        <strain>DSM 17132</strain>
    </source>
</reference>
<dbReference type="HOGENOM" id="CLU_114536_0_0_10"/>
<gene>
    <name evidence="1" type="ordered locus">Lbys_2082</name>
</gene>
<dbReference type="STRING" id="649349.Lbys_2082"/>
<sequence>MRFEEYLNYFESILEDPHPYQDYIKMNWTRMNRWLKTGKVMAELQNVIKEPQEWLVITEPWCGDAAHTVPFIQMIAEANPQVEVNYELRDSEPFSIEKYLTNGSKSIPKLVIRDKEGNDLFVWGPRPKGCQELFQSMPKELAIVELQKWYNEDKGKGVQEELLSFLGTGS</sequence>
<evidence type="ECO:0008006" key="3">
    <source>
        <dbReference type="Google" id="ProtNLM"/>
    </source>
</evidence>
<dbReference type="RefSeq" id="WP_013408824.1">
    <property type="nucleotide sequence ID" value="NC_014655.1"/>
</dbReference>
<dbReference type="Pfam" id="PF14595">
    <property type="entry name" value="Thioredoxin_9"/>
    <property type="match status" value="1"/>
</dbReference>
<reference evidence="1 2" key="2">
    <citation type="journal article" date="2011" name="Stand. Genomic Sci.">
        <title>Complete genome sequence of Leadbetterella byssophila type strain (4M15).</title>
        <authorList>
            <person name="Abt B."/>
            <person name="Teshima H."/>
            <person name="Lucas S."/>
            <person name="Lapidus A."/>
            <person name="Del Rio T.G."/>
            <person name="Nolan M."/>
            <person name="Tice H."/>
            <person name="Cheng J.F."/>
            <person name="Pitluck S."/>
            <person name="Liolios K."/>
            <person name="Pagani I."/>
            <person name="Ivanova N."/>
            <person name="Mavromatis K."/>
            <person name="Pati A."/>
            <person name="Tapia R."/>
            <person name="Han C."/>
            <person name="Goodwin L."/>
            <person name="Chen A."/>
            <person name="Palaniappan K."/>
            <person name="Land M."/>
            <person name="Hauser L."/>
            <person name="Chang Y.J."/>
            <person name="Jeffries C.D."/>
            <person name="Rohde M."/>
            <person name="Goker M."/>
            <person name="Tindall B.J."/>
            <person name="Detter J.C."/>
            <person name="Woyke T."/>
            <person name="Bristow J."/>
            <person name="Eisen J.A."/>
            <person name="Markowitz V."/>
            <person name="Hugenholtz P."/>
            <person name="Klenk H.P."/>
            <person name="Kyrpides N.C."/>
        </authorList>
    </citation>
    <scope>NUCLEOTIDE SEQUENCE [LARGE SCALE GENOMIC DNA]</scope>
    <source>
        <strain evidence="2">DSM 17132 / JCM 16389 / KACC 11308 / NBRC 106382 / 4M15</strain>
    </source>
</reference>
<evidence type="ECO:0000313" key="1">
    <source>
        <dbReference type="EMBL" id="ADQ17778.1"/>
    </source>
</evidence>
<keyword evidence="2" id="KW-1185">Reference proteome</keyword>
<dbReference type="Gene3D" id="3.40.30.10">
    <property type="entry name" value="Glutaredoxin"/>
    <property type="match status" value="1"/>
</dbReference>
<dbReference type="EMBL" id="CP002305">
    <property type="protein sequence ID" value="ADQ17778.1"/>
    <property type="molecule type" value="Genomic_DNA"/>
</dbReference>
<evidence type="ECO:0000313" key="2">
    <source>
        <dbReference type="Proteomes" id="UP000007435"/>
    </source>
</evidence>
<organism evidence="1 2">
    <name type="scientific">Leadbetterella byssophila (strain DSM 17132 / JCM 16389 / KACC 11308 / NBRC 106382 / 4M15)</name>
    <dbReference type="NCBI Taxonomy" id="649349"/>
    <lineage>
        <taxon>Bacteria</taxon>
        <taxon>Pseudomonadati</taxon>
        <taxon>Bacteroidota</taxon>
        <taxon>Cytophagia</taxon>
        <taxon>Cytophagales</taxon>
        <taxon>Leadbetterellaceae</taxon>
        <taxon>Leadbetterella</taxon>
    </lineage>
</organism>
<dbReference type="Proteomes" id="UP000007435">
    <property type="component" value="Chromosome"/>
</dbReference>
<protein>
    <recommendedName>
        <fullName evidence="3">Thioredoxin family protein</fullName>
    </recommendedName>
</protein>
<dbReference type="AlphaFoldDB" id="E4RTQ4"/>
<accession>E4RTQ4</accession>
<dbReference type="OrthoDB" id="6120799at2"/>
<dbReference type="KEGG" id="lby:Lbys_2082"/>
<name>E4RTQ4_LEAB4</name>
<dbReference type="eggNOG" id="COG0859">
    <property type="taxonomic scope" value="Bacteria"/>
</dbReference>
<proteinExistence type="predicted"/>